<feature type="transmembrane region" description="Helical" evidence="1">
    <location>
        <begin position="28"/>
        <end position="48"/>
    </location>
</feature>
<feature type="transmembrane region" description="Helical" evidence="1">
    <location>
        <begin position="54"/>
        <end position="73"/>
    </location>
</feature>
<accession>A0AAP4B9B8</accession>
<dbReference type="RefSeq" id="WP_283230864.1">
    <property type="nucleotide sequence ID" value="NZ_JASGBQ010000012.1"/>
</dbReference>
<feature type="transmembrane region" description="Helical" evidence="1">
    <location>
        <begin position="103"/>
        <end position="124"/>
    </location>
</feature>
<keyword evidence="3" id="KW-1185">Reference proteome</keyword>
<dbReference type="AlphaFoldDB" id="A0AAP4B9B8"/>
<evidence type="ECO:0000313" key="3">
    <source>
        <dbReference type="Proteomes" id="UP001300383"/>
    </source>
</evidence>
<evidence type="ECO:0000313" key="2">
    <source>
        <dbReference type="EMBL" id="MDI9242416.1"/>
    </source>
</evidence>
<keyword evidence="1" id="KW-0472">Membrane</keyword>
<feature type="transmembrane region" description="Helical" evidence="1">
    <location>
        <begin position="276"/>
        <end position="297"/>
    </location>
</feature>
<dbReference type="PANTHER" id="PTHR39556">
    <property type="entry name" value="PROTEIN, PUTATIVE-RELATED"/>
    <property type="match status" value="1"/>
</dbReference>
<dbReference type="EMBL" id="JASGBQ010000012">
    <property type="protein sequence ID" value="MDI9242416.1"/>
    <property type="molecule type" value="Genomic_DNA"/>
</dbReference>
<evidence type="ECO:0000256" key="1">
    <source>
        <dbReference type="SAM" id="Phobius"/>
    </source>
</evidence>
<feature type="transmembrane region" description="Helical" evidence="1">
    <location>
        <begin position="215"/>
        <end position="233"/>
    </location>
</feature>
<dbReference type="PANTHER" id="PTHR39556:SF1">
    <property type="entry name" value="PROTEIN, PUTATIVE-RELATED"/>
    <property type="match status" value="1"/>
</dbReference>
<feature type="transmembrane region" description="Helical" evidence="1">
    <location>
        <begin position="6"/>
        <end position="21"/>
    </location>
</feature>
<dbReference type="InterPro" id="IPR007294">
    <property type="entry name" value="DUF401"/>
</dbReference>
<feature type="transmembrane region" description="Helical" evidence="1">
    <location>
        <begin position="174"/>
        <end position="194"/>
    </location>
</feature>
<feature type="transmembrane region" description="Helical" evidence="1">
    <location>
        <begin position="386"/>
        <end position="406"/>
    </location>
</feature>
<keyword evidence="1" id="KW-0812">Transmembrane</keyword>
<feature type="transmembrane region" description="Helical" evidence="1">
    <location>
        <begin position="303"/>
        <end position="321"/>
    </location>
</feature>
<proteinExistence type="predicted"/>
<keyword evidence="1" id="KW-1133">Transmembrane helix</keyword>
<sequence length="408" mass="44696">MYLEILKLVLVFFIIIGIMWLKKPLSIAVAAASVAAVLLFQLPVSTAATAVRDGALSSSTIEVLLVLYTLTYLQRMMEDRKNLSNAQLAMNGLFNNRRINVSIVPFILGMLPAASTVIICGPIVRGSVGDELTTEEKACITSYFRHISESFLPTYTTIFIAITLSGGRVTTSSFILAMIPMVILLFAVGWIVYLRKIPKDSGIVPDKPKAFYWKLLVKSIWPIALAIVLILFFRLRVPLAVLICIVVNIFVNRFRPAELISFLRTAFEPKLLISSLLVMIFKEILTATGVVTVMPALFSSLPIPSFLIYALIFFFSAVVAGNQAAVILCMPMAMASLAPGAPGLALFVLLMSIDYVAMQISPVHVCLTLCAEDYGVSLSKMIKKTLPLVTLFTLAVFVYYGILTALGF</sequence>
<name>A0AAP4B9B8_9FIRM</name>
<feature type="transmembrane region" description="Helical" evidence="1">
    <location>
        <begin position="239"/>
        <end position="255"/>
    </location>
</feature>
<feature type="transmembrane region" description="Helical" evidence="1">
    <location>
        <begin position="333"/>
        <end position="353"/>
    </location>
</feature>
<dbReference type="Pfam" id="PF04165">
    <property type="entry name" value="DUF401"/>
    <property type="match status" value="1"/>
</dbReference>
<protein>
    <submittedName>
        <fullName evidence="2">DUF401 family protein</fullName>
    </submittedName>
</protein>
<reference evidence="2 3" key="1">
    <citation type="submission" date="2023-05" db="EMBL/GenBank/DDBJ databases">
        <title>[ruminococcus] sp. nov., isolated from a pig farm feces dump.</title>
        <authorList>
            <person name="Chang Y.-H."/>
        </authorList>
    </citation>
    <scope>NUCLEOTIDE SEQUENCE [LARGE SCALE GENOMIC DNA]</scope>
    <source>
        <strain evidence="2 3">YH-rum2234</strain>
    </source>
</reference>
<gene>
    <name evidence="2" type="ORF">QJ036_08015</name>
</gene>
<dbReference type="Proteomes" id="UP001300383">
    <property type="component" value="Unassembled WGS sequence"/>
</dbReference>
<organism evidence="2 3">
    <name type="scientific">Fusibacillus kribbianus</name>
    <dbReference type="NCBI Taxonomy" id="3044208"/>
    <lineage>
        <taxon>Bacteria</taxon>
        <taxon>Bacillati</taxon>
        <taxon>Bacillota</taxon>
        <taxon>Clostridia</taxon>
        <taxon>Lachnospirales</taxon>
        <taxon>Lachnospiraceae</taxon>
        <taxon>Fusibacillus</taxon>
    </lineage>
</organism>
<comment type="caution">
    <text evidence="2">The sequence shown here is derived from an EMBL/GenBank/DDBJ whole genome shotgun (WGS) entry which is preliminary data.</text>
</comment>